<evidence type="ECO:0000313" key="2">
    <source>
        <dbReference type="Proteomes" id="UP001595699"/>
    </source>
</evidence>
<gene>
    <name evidence="1" type="ORF">ACFOUW_30865</name>
</gene>
<protein>
    <submittedName>
        <fullName evidence="1">Uncharacterized protein</fullName>
    </submittedName>
</protein>
<proteinExistence type="predicted"/>
<name>A0ABV7YJZ7_9ACTN</name>
<evidence type="ECO:0000313" key="1">
    <source>
        <dbReference type="EMBL" id="MFC3765273.1"/>
    </source>
</evidence>
<keyword evidence="2" id="KW-1185">Reference proteome</keyword>
<accession>A0ABV7YJZ7</accession>
<dbReference type="RefSeq" id="WP_385928770.1">
    <property type="nucleotide sequence ID" value="NZ_JBHRZH010000037.1"/>
</dbReference>
<dbReference type="EMBL" id="JBHRZH010000037">
    <property type="protein sequence ID" value="MFC3765273.1"/>
    <property type="molecule type" value="Genomic_DNA"/>
</dbReference>
<organism evidence="1 2">
    <name type="scientific">Tenggerimyces flavus</name>
    <dbReference type="NCBI Taxonomy" id="1708749"/>
    <lineage>
        <taxon>Bacteria</taxon>
        <taxon>Bacillati</taxon>
        <taxon>Actinomycetota</taxon>
        <taxon>Actinomycetes</taxon>
        <taxon>Propionibacteriales</taxon>
        <taxon>Nocardioidaceae</taxon>
        <taxon>Tenggerimyces</taxon>
    </lineage>
</organism>
<reference evidence="2" key="1">
    <citation type="journal article" date="2019" name="Int. J. Syst. Evol. Microbiol.">
        <title>The Global Catalogue of Microorganisms (GCM) 10K type strain sequencing project: providing services to taxonomists for standard genome sequencing and annotation.</title>
        <authorList>
            <consortium name="The Broad Institute Genomics Platform"/>
            <consortium name="The Broad Institute Genome Sequencing Center for Infectious Disease"/>
            <person name="Wu L."/>
            <person name="Ma J."/>
        </authorList>
    </citation>
    <scope>NUCLEOTIDE SEQUENCE [LARGE SCALE GENOMIC DNA]</scope>
    <source>
        <strain evidence="2">CGMCC 4.7241</strain>
    </source>
</reference>
<sequence length="73" mass="7952">MHDDLEELVDVVETLQLPYEFAEPSGIGSLVPRRTGVLPRVTSRTTTGARFLSTVVAVGSLVTHRSRLTSSLE</sequence>
<dbReference type="Proteomes" id="UP001595699">
    <property type="component" value="Unassembled WGS sequence"/>
</dbReference>
<comment type="caution">
    <text evidence="1">The sequence shown here is derived from an EMBL/GenBank/DDBJ whole genome shotgun (WGS) entry which is preliminary data.</text>
</comment>